<dbReference type="Gene3D" id="3.30.559.10">
    <property type="entry name" value="Chloramphenicol acetyltransferase-like domain"/>
    <property type="match status" value="1"/>
</dbReference>
<keyword evidence="2" id="KW-1185">Reference proteome</keyword>
<dbReference type="SUPFAM" id="SSF52777">
    <property type="entry name" value="CoA-dependent acyltransferases"/>
    <property type="match status" value="1"/>
</dbReference>
<dbReference type="EMBL" id="CP034413">
    <property type="protein sequence ID" value="QCI60528.1"/>
    <property type="molecule type" value="Genomic_DNA"/>
</dbReference>
<gene>
    <name evidence="1" type="ORF">EIO64_16065</name>
</gene>
<evidence type="ECO:0000313" key="1">
    <source>
        <dbReference type="EMBL" id="QCI60528.1"/>
    </source>
</evidence>
<organism evidence="1 2">
    <name type="scientific">Dysosmobacter welbionis</name>
    <dbReference type="NCBI Taxonomy" id="2093857"/>
    <lineage>
        <taxon>Bacteria</taxon>
        <taxon>Bacillati</taxon>
        <taxon>Bacillota</taxon>
        <taxon>Clostridia</taxon>
        <taxon>Eubacteriales</taxon>
        <taxon>Oscillospiraceae</taxon>
        <taxon>Dysosmobacter</taxon>
    </lineage>
</organism>
<dbReference type="GO" id="GO:0008811">
    <property type="term" value="F:chloramphenicol O-acetyltransferase activity"/>
    <property type="evidence" value="ECO:0007669"/>
    <property type="project" value="InterPro"/>
</dbReference>
<proteinExistence type="predicted"/>
<sequence length="216" mass="24605">MNWRTVDMSRESRRDQFAYFQTLSNPYVGVTVQVDVTELAVWCRERGTSFFLAVLYAAVRAANGVPELRRRIRGDQVVEYDRCPSSHTVALPDGTYCYCSLEVDRPFREFLPYAAAEQERVKAAPTLEDGEDGESLFFVSCVPWLSYTALTQPTPTPADSNPRITWGRWHRQEGRTLLPMTLLANHALVDGIHIARFYENLDRELAALCGGEKTEY</sequence>
<evidence type="ECO:0000313" key="2">
    <source>
        <dbReference type="Proteomes" id="UP000298642"/>
    </source>
</evidence>
<name>A0A4D7ASP1_9FIRM</name>
<dbReference type="Proteomes" id="UP000298642">
    <property type="component" value="Chromosome"/>
</dbReference>
<reference evidence="2" key="1">
    <citation type="submission" date="2018-12" db="EMBL/GenBank/DDBJ databases">
        <title>Dusodibacter welbiota gen. nov., sp. nov., isolated from human faeces and emended description of the Oscillibacter genus.</title>
        <authorList>
            <person name="Le Roy T."/>
            <person name="Van der Smissen P."/>
            <person name="Delzenne N."/>
            <person name="Muccioli G."/>
            <person name="Collet J.F."/>
            <person name="Cani P.D."/>
        </authorList>
    </citation>
    <scope>NUCLEOTIDE SEQUENCE [LARGE SCALE GENOMIC DNA]</scope>
    <source>
        <strain evidence="2">J115</strain>
    </source>
</reference>
<protein>
    <submittedName>
        <fullName evidence="1">Chloramphenicol acetyltransferase</fullName>
    </submittedName>
</protein>
<dbReference type="RefSeq" id="WP_025544178.1">
    <property type="nucleotide sequence ID" value="NZ_CP034413.3"/>
</dbReference>
<dbReference type="SMART" id="SM01059">
    <property type="entry name" value="CAT"/>
    <property type="match status" value="1"/>
</dbReference>
<dbReference type="PANTHER" id="PTHR38474:SF1">
    <property type="entry name" value="SLR0299 PROTEIN"/>
    <property type="match status" value="1"/>
</dbReference>
<dbReference type="KEGG" id="obj:EIO64_16065"/>
<dbReference type="Pfam" id="PF00302">
    <property type="entry name" value="CAT"/>
    <property type="match status" value="1"/>
</dbReference>
<dbReference type="InterPro" id="IPR001707">
    <property type="entry name" value="Cmp_AcTrfase"/>
</dbReference>
<dbReference type="InterPro" id="IPR023213">
    <property type="entry name" value="CAT-like_dom_sf"/>
</dbReference>
<accession>A0A4D7ASP1</accession>
<dbReference type="PANTHER" id="PTHR38474">
    <property type="entry name" value="SLR0299 PROTEIN"/>
    <property type="match status" value="1"/>
</dbReference>
<dbReference type="AlphaFoldDB" id="A0A4D7ASP1"/>
<keyword evidence="1" id="KW-0808">Transferase</keyword>